<comment type="catalytic activity">
    <reaction evidence="17 19">
        <text>alpha-ribazole + adenosylcob(III)inamide-GDP = adenosylcob(III)alamin + GMP + H(+)</text>
        <dbReference type="Rhea" id="RHEA:16049"/>
        <dbReference type="ChEBI" id="CHEBI:10329"/>
        <dbReference type="ChEBI" id="CHEBI:15378"/>
        <dbReference type="ChEBI" id="CHEBI:18408"/>
        <dbReference type="ChEBI" id="CHEBI:58115"/>
        <dbReference type="ChEBI" id="CHEBI:60487"/>
        <dbReference type="EC" id="2.7.8.26"/>
    </reaction>
</comment>
<evidence type="ECO:0000313" key="21">
    <source>
        <dbReference type="Proteomes" id="UP001204562"/>
    </source>
</evidence>
<dbReference type="RefSeq" id="WP_256304756.1">
    <property type="nucleotide sequence ID" value="NZ_JANFYS010000039.1"/>
</dbReference>
<dbReference type="GO" id="GO:0008818">
    <property type="term" value="F:cobalamin 5'-phosphate synthase activity"/>
    <property type="evidence" value="ECO:0007669"/>
    <property type="project" value="UniProtKB-UniRule"/>
</dbReference>
<organism evidence="20 21">
    <name type="scientific">Intestinimonas massiliensis</name>
    <name type="common">ex Afouda et al. 2020</name>
    <dbReference type="NCBI Taxonomy" id="1673721"/>
    <lineage>
        <taxon>Bacteria</taxon>
        <taxon>Bacillati</taxon>
        <taxon>Bacillota</taxon>
        <taxon>Clostridia</taxon>
        <taxon>Eubacteriales</taxon>
        <taxon>Intestinimonas</taxon>
    </lineage>
</organism>
<keyword evidence="13 19" id="KW-0472">Membrane</keyword>
<dbReference type="PANTHER" id="PTHR34148:SF1">
    <property type="entry name" value="ADENOSYLCOBINAMIDE-GDP RIBAZOLETRANSFERASE"/>
    <property type="match status" value="1"/>
</dbReference>
<comment type="pathway">
    <text evidence="3 19">Cofactor biosynthesis; adenosylcobalamin biosynthesis; adenosylcobalamin from cob(II)yrinate a,c-diamide: step 7/7.</text>
</comment>
<comment type="function">
    <text evidence="14 19">Joins adenosylcobinamide-GDP and alpha-ribazole to generate adenosylcobalamin (Ado-cobalamin). Also synthesizes adenosylcobalamin 5'-phosphate from adenosylcobinamide-GDP and alpha-ribazole 5'-phosphate.</text>
</comment>
<dbReference type="EMBL" id="JANFYS010000039">
    <property type="protein sequence ID" value="MCQ4771645.1"/>
    <property type="molecule type" value="Genomic_DNA"/>
</dbReference>
<feature type="transmembrane region" description="Helical" evidence="19">
    <location>
        <begin position="110"/>
        <end position="130"/>
    </location>
</feature>
<comment type="catalytic activity">
    <reaction evidence="18 19">
        <text>alpha-ribazole 5'-phosphate + adenosylcob(III)inamide-GDP = adenosylcob(III)alamin 5'-phosphate + GMP + H(+)</text>
        <dbReference type="Rhea" id="RHEA:23560"/>
        <dbReference type="ChEBI" id="CHEBI:15378"/>
        <dbReference type="ChEBI" id="CHEBI:57918"/>
        <dbReference type="ChEBI" id="CHEBI:58115"/>
        <dbReference type="ChEBI" id="CHEBI:60487"/>
        <dbReference type="ChEBI" id="CHEBI:60493"/>
        <dbReference type="EC" id="2.7.8.26"/>
    </reaction>
</comment>
<dbReference type="EC" id="2.7.8.26" evidence="5 19"/>
<dbReference type="GO" id="GO:0005886">
    <property type="term" value="C:plasma membrane"/>
    <property type="evidence" value="ECO:0007669"/>
    <property type="project" value="UniProtKB-SubCell"/>
</dbReference>
<comment type="similarity">
    <text evidence="4 19">Belongs to the CobS family.</text>
</comment>
<dbReference type="AlphaFoldDB" id="A0AAW5JRU0"/>
<keyword evidence="8 19" id="KW-0169">Cobalamin biosynthesis</keyword>
<evidence type="ECO:0000256" key="7">
    <source>
        <dbReference type="ARBA" id="ARBA00022475"/>
    </source>
</evidence>
<evidence type="ECO:0000256" key="11">
    <source>
        <dbReference type="ARBA" id="ARBA00022842"/>
    </source>
</evidence>
<feature type="transmembrane region" description="Helical" evidence="19">
    <location>
        <begin position="32"/>
        <end position="56"/>
    </location>
</feature>
<evidence type="ECO:0000256" key="12">
    <source>
        <dbReference type="ARBA" id="ARBA00022989"/>
    </source>
</evidence>
<evidence type="ECO:0000256" key="4">
    <source>
        <dbReference type="ARBA" id="ARBA00010561"/>
    </source>
</evidence>
<name>A0AAW5JRU0_9FIRM</name>
<evidence type="ECO:0000256" key="17">
    <source>
        <dbReference type="ARBA" id="ARBA00048623"/>
    </source>
</evidence>
<evidence type="ECO:0000256" key="10">
    <source>
        <dbReference type="ARBA" id="ARBA00022692"/>
    </source>
</evidence>
<accession>A0AAW5JRU0</accession>
<feature type="transmembrane region" description="Helical" evidence="19">
    <location>
        <begin position="142"/>
        <end position="163"/>
    </location>
</feature>
<feature type="transmembrane region" description="Helical" evidence="19">
    <location>
        <begin position="63"/>
        <end position="82"/>
    </location>
</feature>
<dbReference type="GO" id="GO:0009236">
    <property type="term" value="P:cobalamin biosynthetic process"/>
    <property type="evidence" value="ECO:0007669"/>
    <property type="project" value="UniProtKB-UniRule"/>
</dbReference>
<proteinExistence type="inferred from homology"/>
<evidence type="ECO:0000256" key="1">
    <source>
        <dbReference type="ARBA" id="ARBA00001946"/>
    </source>
</evidence>
<dbReference type="InterPro" id="IPR003805">
    <property type="entry name" value="CobS"/>
</dbReference>
<comment type="subcellular location">
    <subcellularLocation>
        <location evidence="2 19">Cell membrane</location>
        <topology evidence="2 19">Multi-pass membrane protein</topology>
    </subcellularLocation>
</comment>
<evidence type="ECO:0000256" key="2">
    <source>
        <dbReference type="ARBA" id="ARBA00004651"/>
    </source>
</evidence>
<evidence type="ECO:0000256" key="9">
    <source>
        <dbReference type="ARBA" id="ARBA00022679"/>
    </source>
</evidence>
<dbReference type="Proteomes" id="UP001204562">
    <property type="component" value="Unassembled WGS sequence"/>
</dbReference>
<feature type="transmembrane region" description="Helical" evidence="19">
    <location>
        <begin position="183"/>
        <end position="216"/>
    </location>
</feature>
<evidence type="ECO:0000256" key="14">
    <source>
        <dbReference type="ARBA" id="ARBA00025228"/>
    </source>
</evidence>
<gene>
    <name evidence="19" type="primary">cobS</name>
    <name evidence="20" type="ORF">NE579_14455</name>
</gene>
<keyword evidence="10 19" id="KW-0812">Transmembrane</keyword>
<evidence type="ECO:0000256" key="13">
    <source>
        <dbReference type="ARBA" id="ARBA00023136"/>
    </source>
</evidence>
<evidence type="ECO:0000256" key="8">
    <source>
        <dbReference type="ARBA" id="ARBA00022573"/>
    </source>
</evidence>
<comment type="cofactor">
    <cofactor evidence="1 19">
        <name>Mg(2+)</name>
        <dbReference type="ChEBI" id="CHEBI:18420"/>
    </cofactor>
</comment>
<sequence>MKWLTTAFFMAWGMFCAIPCPYQRWDERLRPLMLVCFPLLGVLLGGIWCSAAWLIARWGGLGLFGPALLAALPCLLTGFLHLDGFMDCCDAILSRRPLEERQQILKDSHVGAFAVICVDLLLLLSVALFATAEWSKVWRPLLFLPAAARGPAALAVLSLSPMGGSSYAGGFQAQVGRIHRLTAAALTVIFPVLSTALFGIPGLCAAAAACGSALALRYGVRQLGGMSGDVSGFAVTIGEFCGVAALTFLGKQVWAWTW</sequence>
<comment type="caution">
    <text evidence="20">The sequence shown here is derived from an EMBL/GenBank/DDBJ whole genome shotgun (WGS) entry which is preliminary data.</text>
</comment>
<evidence type="ECO:0000256" key="5">
    <source>
        <dbReference type="ARBA" id="ARBA00013200"/>
    </source>
</evidence>
<dbReference type="Pfam" id="PF02654">
    <property type="entry name" value="CobS"/>
    <property type="match status" value="1"/>
</dbReference>
<evidence type="ECO:0000256" key="6">
    <source>
        <dbReference type="ARBA" id="ARBA00015850"/>
    </source>
</evidence>
<keyword evidence="9 19" id="KW-0808">Transferase</keyword>
<dbReference type="GO" id="GO:0051073">
    <property type="term" value="F:adenosylcobinamide-GDP ribazoletransferase activity"/>
    <property type="evidence" value="ECO:0007669"/>
    <property type="project" value="UniProtKB-UniRule"/>
</dbReference>
<protein>
    <recommendedName>
        <fullName evidence="6 19">Adenosylcobinamide-GDP ribazoletransferase</fullName>
        <ecNumber evidence="5 19">2.7.8.26</ecNumber>
    </recommendedName>
    <alternativeName>
        <fullName evidence="16 19">Cobalamin synthase</fullName>
    </alternativeName>
    <alternativeName>
        <fullName evidence="15 19">Cobalamin-5'-phosphate synthase</fullName>
    </alternativeName>
</protein>
<feature type="transmembrane region" description="Helical" evidence="19">
    <location>
        <begin position="228"/>
        <end position="249"/>
    </location>
</feature>
<dbReference type="PANTHER" id="PTHR34148">
    <property type="entry name" value="ADENOSYLCOBINAMIDE-GDP RIBAZOLETRANSFERASE"/>
    <property type="match status" value="1"/>
</dbReference>
<evidence type="ECO:0000256" key="19">
    <source>
        <dbReference type="HAMAP-Rule" id="MF_00719"/>
    </source>
</evidence>
<evidence type="ECO:0000256" key="16">
    <source>
        <dbReference type="ARBA" id="ARBA00032853"/>
    </source>
</evidence>
<evidence type="ECO:0000256" key="3">
    <source>
        <dbReference type="ARBA" id="ARBA00004663"/>
    </source>
</evidence>
<keyword evidence="11 19" id="KW-0460">Magnesium</keyword>
<keyword evidence="12 19" id="KW-1133">Transmembrane helix</keyword>
<reference evidence="20" key="1">
    <citation type="submission" date="2022-06" db="EMBL/GenBank/DDBJ databases">
        <title>Isolation of gut microbiota from human fecal samples.</title>
        <authorList>
            <person name="Pamer E.G."/>
            <person name="Barat B."/>
            <person name="Waligurski E."/>
            <person name="Medina S."/>
            <person name="Paddock L."/>
            <person name="Mostad J."/>
        </authorList>
    </citation>
    <scope>NUCLEOTIDE SEQUENCE</scope>
    <source>
        <strain evidence="20">DFI.9.91</strain>
    </source>
</reference>
<evidence type="ECO:0000256" key="18">
    <source>
        <dbReference type="ARBA" id="ARBA00049504"/>
    </source>
</evidence>
<keyword evidence="7 19" id="KW-1003">Cell membrane</keyword>
<dbReference type="HAMAP" id="MF_00719">
    <property type="entry name" value="CobS"/>
    <property type="match status" value="1"/>
</dbReference>
<evidence type="ECO:0000256" key="15">
    <source>
        <dbReference type="ARBA" id="ARBA00032605"/>
    </source>
</evidence>
<evidence type="ECO:0000313" key="20">
    <source>
        <dbReference type="EMBL" id="MCQ4771645.1"/>
    </source>
</evidence>